<reference evidence="9 10" key="1">
    <citation type="submission" date="2014-12" db="EMBL/GenBank/DDBJ databases">
        <title>Draft genome sequences of 29 type strains of Enterococci.</title>
        <authorList>
            <person name="Zhong Z."/>
            <person name="Sun Z."/>
            <person name="Liu W."/>
            <person name="Zhang W."/>
            <person name="Zhang H."/>
        </authorList>
    </citation>
    <scope>NUCLEOTIDE SEQUENCE [LARGE SCALE GENOMIC DNA]</scope>
    <source>
        <strain evidence="9 10">DSM 17690</strain>
    </source>
</reference>
<dbReference type="InterPro" id="IPR000515">
    <property type="entry name" value="MetI-like"/>
</dbReference>
<evidence type="ECO:0000256" key="2">
    <source>
        <dbReference type="ARBA" id="ARBA00022448"/>
    </source>
</evidence>
<comment type="caution">
    <text evidence="9">The sequence shown here is derived from an EMBL/GenBank/DDBJ whole genome shotgun (WGS) entry which is preliminary data.</text>
</comment>
<evidence type="ECO:0000259" key="8">
    <source>
        <dbReference type="PROSITE" id="PS50928"/>
    </source>
</evidence>
<feature type="transmembrane region" description="Helical" evidence="7">
    <location>
        <begin position="9"/>
        <end position="30"/>
    </location>
</feature>
<dbReference type="PROSITE" id="PS50928">
    <property type="entry name" value="ABC_TM1"/>
    <property type="match status" value="1"/>
</dbReference>
<protein>
    <recommendedName>
        <fullName evidence="8">ABC transmembrane type-1 domain-containing protein</fullName>
    </recommendedName>
</protein>
<evidence type="ECO:0000256" key="5">
    <source>
        <dbReference type="ARBA" id="ARBA00022989"/>
    </source>
</evidence>
<feature type="transmembrane region" description="Helical" evidence="7">
    <location>
        <begin position="263"/>
        <end position="284"/>
    </location>
</feature>
<dbReference type="RefSeq" id="WP_071875527.1">
    <property type="nucleotide sequence ID" value="NZ_JBHSHF010000004.1"/>
</dbReference>
<dbReference type="STRING" id="328396.RU93_GL000827"/>
<comment type="subcellular location">
    <subcellularLocation>
        <location evidence="1 7">Cell membrane</location>
        <topology evidence="1 7">Multi-pass membrane protein</topology>
    </subcellularLocation>
</comment>
<dbReference type="CDD" id="cd06261">
    <property type="entry name" value="TM_PBP2"/>
    <property type="match status" value="1"/>
</dbReference>
<feature type="domain" description="ABC transmembrane type-1" evidence="8">
    <location>
        <begin position="68"/>
        <end position="284"/>
    </location>
</feature>
<keyword evidence="2 7" id="KW-0813">Transport</keyword>
<dbReference type="PANTHER" id="PTHR30193:SF37">
    <property type="entry name" value="INNER MEMBRANE ABC TRANSPORTER PERMEASE PROTEIN YCJO"/>
    <property type="match status" value="1"/>
</dbReference>
<dbReference type="EMBL" id="JXKD01000017">
    <property type="protein sequence ID" value="OJG09341.1"/>
    <property type="molecule type" value="Genomic_DNA"/>
</dbReference>
<feature type="transmembrane region" description="Helical" evidence="7">
    <location>
        <begin position="73"/>
        <end position="95"/>
    </location>
</feature>
<comment type="similarity">
    <text evidence="7">Belongs to the binding-protein-dependent transport system permease family.</text>
</comment>
<dbReference type="GO" id="GO:0055085">
    <property type="term" value="P:transmembrane transport"/>
    <property type="evidence" value="ECO:0007669"/>
    <property type="project" value="InterPro"/>
</dbReference>
<gene>
    <name evidence="9" type="ORF">RU93_GL000827</name>
</gene>
<dbReference type="SUPFAM" id="SSF161098">
    <property type="entry name" value="MetI-like"/>
    <property type="match status" value="1"/>
</dbReference>
<evidence type="ECO:0000313" key="9">
    <source>
        <dbReference type="EMBL" id="OJG09341.1"/>
    </source>
</evidence>
<dbReference type="OrthoDB" id="9798257at2"/>
<feature type="transmembrane region" description="Helical" evidence="7">
    <location>
        <begin position="203"/>
        <end position="224"/>
    </location>
</feature>
<sequence length="298" mass="34045">MVKKEKRVIIWWFLIPMLVMYSIFFIYPLLLNILYSFLNWNGFTKSANWIGFENYRELLFDGLFWNAVKNSSLFALLGTISQVVVSFFLAYLVEFHFHRRKKWYRTIFILPIVATTATIGMLMKSLFSYEGLVNYVVTILGGDPVPWLSDPRWAFFTVILVSTWKETGTLFIYWIAGFQMISPAVLEAAEIDGATGRTLLTRIILPMIQPVVVVVSTVTFLNALKVFDLIQTLTAGGPYFSTDMVGTFIYRTAFSSSFGSPRLSYASSVAVLCVFFLVFCSLIVKVIKKIIARKDVFE</sequence>
<dbReference type="Pfam" id="PF00528">
    <property type="entry name" value="BPD_transp_1"/>
    <property type="match status" value="1"/>
</dbReference>
<keyword evidence="4 7" id="KW-0812">Transmembrane</keyword>
<organism evidence="9 10">
    <name type="scientific">Enterococcus aquimarinus</name>
    <dbReference type="NCBI Taxonomy" id="328396"/>
    <lineage>
        <taxon>Bacteria</taxon>
        <taxon>Bacillati</taxon>
        <taxon>Bacillota</taxon>
        <taxon>Bacilli</taxon>
        <taxon>Lactobacillales</taxon>
        <taxon>Enterococcaceae</taxon>
        <taxon>Enterococcus</taxon>
    </lineage>
</organism>
<dbReference type="Proteomes" id="UP000182149">
    <property type="component" value="Unassembled WGS sequence"/>
</dbReference>
<evidence type="ECO:0000256" key="6">
    <source>
        <dbReference type="ARBA" id="ARBA00023136"/>
    </source>
</evidence>
<name>A0A1L8QPA1_9ENTE</name>
<dbReference type="InterPro" id="IPR035906">
    <property type="entry name" value="MetI-like_sf"/>
</dbReference>
<accession>A0A1L8QPA1</accession>
<evidence type="ECO:0000256" key="3">
    <source>
        <dbReference type="ARBA" id="ARBA00022475"/>
    </source>
</evidence>
<evidence type="ECO:0000256" key="1">
    <source>
        <dbReference type="ARBA" id="ARBA00004651"/>
    </source>
</evidence>
<dbReference type="Gene3D" id="1.10.3720.10">
    <property type="entry name" value="MetI-like"/>
    <property type="match status" value="1"/>
</dbReference>
<keyword evidence="10" id="KW-1185">Reference proteome</keyword>
<dbReference type="InterPro" id="IPR051393">
    <property type="entry name" value="ABC_transporter_permease"/>
</dbReference>
<dbReference type="PANTHER" id="PTHR30193">
    <property type="entry name" value="ABC TRANSPORTER PERMEASE PROTEIN"/>
    <property type="match status" value="1"/>
</dbReference>
<proteinExistence type="inferred from homology"/>
<feature type="transmembrane region" description="Helical" evidence="7">
    <location>
        <begin position="107"/>
        <end position="127"/>
    </location>
</feature>
<dbReference type="GO" id="GO:0005886">
    <property type="term" value="C:plasma membrane"/>
    <property type="evidence" value="ECO:0007669"/>
    <property type="project" value="UniProtKB-SubCell"/>
</dbReference>
<evidence type="ECO:0000256" key="4">
    <source>
        <dbReference type="ARBA" id="ARBA00022692"/>
    </source>
</evidence>
<dbReference type="AlphaFoldDB" id="A0A1L8QPA1"/>
<evidence type="ECO:0000313" key="10">
    <source>
        <dbReference type="Proteomes" id="UP000182149"/>
    </source>
</evidence>
<evidence type="ECO:0000256" key="7">
    <source>
        <dbReference type="RuleBase" id="RU363032"/>
    </source>
</evidence>
<keyword evidence="6 7" id="KW-0472">Membrane</keyword>
<keyword evidence="3" id="KW-1003">Cell membrane</keyword>
<keyword evidence="5 7" id="KW-1133">Transmembrane helix</keyword>